<comment type="caution">
    <text evidence="1">The sequence shown here is derived from an EMBL/GenBank/DDBJ whole genome shotgun (WGS) entry which is preliminary data.</text>
</comment>
<accession>A0A8S2YXN5</accession>
<dbReference type="EMBL" id="CAJOBC010122348">
    <property type="protein sequence ID" value="CAF4580015.1"/>
    <property type="molecule type" value="Genomic_DNA"/>
</dbReference>
<dbReference type="OrthoDB" id="73919at2759"/>
<protein>
    <submittedName>
        <fullName evidence="1">Uncharacterized protein</fullName>
    </submittedName>
</protein>
<reference evidence="1" key="1">
    <citation type="submission" date="2021-02" db="EMBL/GenBank/DDBJ databases">
        <authorList>
            <person name="Nowell W R."/>
        </authorList>
    </citation>
    <scope>NUCLEOTIDE SEQUENCE</scope>
</reference>
<evidence type="ECO:0000313" key="2">
    <source>
        <dbReference type="Proteomes" id="UP000681722"/>
    </source>
</evidence>
<gene>
    <name evidence="1" type="ORF">SRO942_LOCUS48101</name>
</gene>
<feature type="non-terminal residue" evidence="1">
    <location>
        <position position="1"/>
    </location>
</feature>
<dbReference type="Proteomes" id="UP000681722">
    <property type="component" value="Unassembled WGS sequence"/>
</dbReference>
<proteinExistence type="predicted"/>
<sequence>ATESSEESKKLPPYTFDGPCRFFRNDLSYTGQIAKVNDERVYSTWTIIMRRVSEFFPPEGSQYWDQNYKPVAHKALFEKRLDCTASGRLNSTDDLWKRIFSDRNGQRLKPCLYTYAIDENTWRFSKTREEGFIHFISKHAVFANGTEPVRYAGEFHIRPKNGWDQPGDEWELVIDNGSGTYAPTPDLLENLKQLLLFNFPGLNVVIHDFNDPIVKESKKRLI</sequence>
<organism evidence="1 2">
    <name type="scientific">Didymodactylos carnosus</name>
    <dbReference type="NCBI Taxonomy" id="1234261"/>
    <lineage>
        <taxon>Eukaryota</taxon>
        <taxon>Metazoa</taxon>
        <taxon>Spiralia</taxon>
        <taxon>Gnathifera</taxon>
        <taxon>Rotifera</taxon>
        <taxon>Eurotatoria</taxon>
        <taxon>Bdelloidea</taxon>
        <taxon>Philodinida</taxon>
        <taxon>Philodinidae</taxon>
        <taxon>Didymodactylos</taxon>
    </lineage>
</organism>
<dbReference type="AlphaFoldDB" id="A0A8S2YXN5"/>
<evidence type="ECO:0000313" key="1">
    <source>
        <dbReference type="EMBL" id="CAF4580015.1"/>
    </source>
</evidence>
<name>A0A8S2YXN5_9BILA</name>